<evidence type="ECO:0000256" key="7">
    <source>
        <dbReference type="ARBA" id="ARBA00093361"/>
    </source>
</evidence>
<reference evidence="12 13" key="1">
    <citation type="journal article" date="2016" name="G3 (Bethesda)">
        <title>First Draft Assembly and Annotation of the Genome of a California Endemic Oak Quercus lobata Nee (Fagaceae).</title>
        <authorList>
            <person name="Sork V.L."/>
            <person name="Fitz-Gibbon S.T."/>
            <person name="Puiu D."/>
            <person name="Crepeau M."/>
            <person name="Gugger P.F."/>
            <person name="Sherman R."/>
            <person name="Stevens K."/>
            <person name="Langley C.H."/>
            <person name="Pellegrini M."/>
            <person name="Salzberg S.L."/>
        </authorList>
    </citation>
    <scope>NUCLEOTIDE SEQUENCE [LARGE SCALE GENOMIC DNA]</scope>
    <source>
        <strain evidence="12 13">cv. SW786</strain>
    </source>
</reference>
<keyword evidence="13" id="KW-1185">Reference proteome</keyword>
<feature type="domain" description="tRNA/rRNA methyltransferase SpoU type" evidence="11">
    <location>
        <begin position="1897"/>
        <end position="2038"/>
    </location>
</feature>
<dbReference type="GO" id="GO:0003723">
    <property type="term" value="F:RNA binding"/>
    <property type="evidence" value="ECO:0007669"/>
    <property type="project" value="UniProtKB-KW"/>
</dbReference>
<evidence type="ECO:0000256" key="2">
    <source>
        <dbReference type="ARBA" id="ARBA00022679"/>
    </source>
</evidence>
<dbReference type="EMBL" id="LRBV02000012">
    <property type="status" value="NOT_ANNOTATED_CDS"/>
    <property type="molecule type" value="Genomic_DNA"/>
</dbReference>
<evidence type="ECO:0000313" key="13">
    <source>
        <dbReference type="Proteomes" id="UP000594261"/>
    </source>
</evidence>
<dbReference type="FunFam" id="3.40.1280.10:FF:000010">
    <property type="entry name" value="probable methyltransferase TARBP1"/>
    <property type="match status" value="1"/>
</dbReference>
<evidence type="ECO:0000256" key="8">
    <source>
        <dbReference type="ARBA" id="ARBA00093594"/>
    </source>
</evidence>
<proteinExistence type="predicted"/>
<dbReference type="InterPro" id="IPR045330">
    <property type="entry name" value="TRM3/TARBP1"/>
</dbReference>
<comment type="function">
    <text evidence="7">S-adenosyl-L-methionine-dependent 2'-O-ribose methyltransferase that catalyzes the formation of 2'-O-methylguanosine at position 18 (Gm18) in a subset of tRNA. Selectively mediates Gm18 methylation of tRNAGln-TTG/CTG and tRNASer-TGA/GCT. Gm18 modification can enhance the stability of modified tRNAs.</text>
</comment>
<dbReference type="Gramene" id="QL12p008764:mrna">
    <property type="protein sequence ID" value="QL12p008764:mrna"/>
    <property type="gene ID" value="QL12p008764"/>
</dbReference>
<evidence type="ECO:0000259" key="11">
    <source>
        <dbReference type="Pfam" id="PF00588"/>
    </source>
</evidence>
<dbReference type="InterPro" id="IPR029028">
    <property type="entry name" value="Alpha/beta_knot_MTases"/>
</dbReference>
<sequence>MSTTESDSVDPVIASLSTSFGQVPPAAIPAMLDCILASTGLSPPSLYASLLDAFPNLIKDVIKEDEKLGSDRCNHLTSLVGALCHLLKKFGANNNNALQSFIWRSFIPLLRMVHASDREMRNQIAELFVDVVVETNSWAVVEATLVPFSLRSVGLSVGVLQRKDSDVLECSVFQGLTDQVNDLGMVKEQMLSPGGSFPLSISCHILNFMLDAALQSLQATPTSELMVANGCYAEKFVGNLIWDLCNVTEKLLLQSLEHRSCMIGFFLPVIFKALVFHRSFDISIHGQTCTLSRKSFLMKIWNCCRALFSLGPLERRDAYNVLSLYLSFFPCTEESEDAEEFDIRAEKEFWDEIKRGLVDKEGLVRKQSLQILKNALHINVGSPSSSGVSEIKLCERESIPRGMTKREQWADKEAKSMGVGKICNSDDLYLNSHQQWEAFILLYEMLEEYGTHLVEAAWNHQVSLLLQFSISHVNFASLVNGGVHQNQIQTSSEIFNWLSILWERGFCHDNPQVRCLIMQSFLGIEWKSYGNYAKSVPETFVLGPFIQGLNDPVHHKDFGVKGIYSSRTIEGASLFFQQYTSCLNERKRIAFLSNLASVAKQQSFCRAGLMGLAECIASAARRLDSEAEWGEDAFLVKLEIASESFPQHDKTTLLDVLRFVIESSKQHFNPNYRFRVCEKVLEAAASVVCTFEVPLQILLHFISTLPREFTDYGGFLRVKVQEWLSGCGKKHCCANCCNTEEKLLKSLHDFPKRFTSCHYQVDAVLTYDDEDLEAWEFQAKRWARVLFLASKEKHHFISLFTFIQNYGTNICKQKKDMEWIPVKFLIITLSLVLELQIMQERAAECGTKVRSKSEFSMLETVVRLNNGEVAILFEKFAKTFLHILEELISFANMSCSIFSSSIMMEDVTLPSSVRGKLGGPSQRRLSSSTTTAVLQAVTAMKSVAAISSWCAKFKSDVVLNFAFSFLWEFFLKTISSPSCDLETGAEICLAAYEGLAPVLKALVSMFSPQLLDTIRENDKFLLPKVEGTPLLDSLVLSFLQNINNFLTIGVLARTRRAVLMNWKWLCLESLLKIPSYAYEDGFNVEDSISFFSDATLRLIFTDLVESLENAGEVSVLPMLRSVRLALGLFSRGKFGSVVSSCNGVDVQILILRMILIWFEAMSGLKLNLSKLELVPVGVVHNIDLLLNVLGCKQGIRKIRLFNEALLGKWLWRFGIEKVALWRQVIEMKYGCVCGGGGVVYRIWVKFWQDRWCGETSLAVNYPNLFGFCRNKDASVVELMKFSNGVLFWDVSFFRGVHARELEALLGFMETIYDSSIRGLMMWHLVRASWILHVSCNKRRVAPIAALLSSILHSSVFSDENMHVAENAPGPLKWFVEKVLEEGKKSPRTIRLAALHLTGLWFLNPKTIKYYMKELKLLSLYGSVAFDEDFEAELADNFDARTEVSLLAKNPDSELTEAFINTELYGRVSVAVLFHKLADLADMMGSANETEDCLSALESGKLFLLELLDSANGGVHTCVGSLAIMRVVRVRQAMPRSVARLADWDSVIGTLVVNDKDLSKELYKKYSAIHRRKIRAWQMICVLSRFARQDSLGQVAQSLHTSLYRNNLPAVRQYLETFAINIYLKFPPLVGENLVPKLRDYDMRPQALSSYVFIAANVILHASEAVQYRHLDELLPPIVPLLTSHHHSLRGFTQLLVYQVLCKLFPTLGSRASQTMPLEKRCFEDLKLYLANNSDCRRLRASMEGYLDAYDPKISVTPAGIFINRVEELEFECVPISLLEQVLTFLNDVREDLRCSMARDVVTIKNESLDPHRMDLSSNAKGENLLIQQPKDTCLDFQKKVTLSKHEKNETSVSSFFGNKEIYEQLVEMEKDDQLLDQLLQSRSLAMERVKASQQTFILVASLLDRIPNLAGLARTCEVFKASGLAIADANILSDKQFQLISVTAEKWVPIIEVPVNSVKVFLEKKKREGFSILGLEQTANSIPLDQYVFPTKTVLVLGREKEGIPVDIIHILDACIEIPQLGVVRSLNVHVSGAIALWEYTRQQRSQ</sequence>
<evidence type="ECO:0000256" key="6">
    <source>
        <dbReference type="ARBA" id="ARBA00093266"/>
    </source>
</evidence>
<comment type="catalytic activity">
    <reaction evidence="6">
        <text>guanosine(18) in tRNA + S-adenosyl-L-methionine = 2'-O-methylguanosine(18) in tRNA + S-adenosyl-L-homocysteine + H(+)</text>
        <dbReference type="Rhea" id="RHEA:20077"/>
        <dbReference type="Rhea" id="RHEA-COMP:10190"/>
        <dbReference type="Rhea" id="RHEA-COMP:10192"/>
        <dbReference type="ChEBI" id="CHEBI:15378"/>
        <dbReference type="ChEBI" id="CHEBI:57856"/>
        <dbReference type="ChEBI" id="CHEBI:59789"/>
        <dbReference type="ChEBI" id="CHEBI:74269"/>
        <dbReference type="ChEBI" id="CHEBI:74445"/>
        <dbReference type="EC" id="2.1.1.34"/>
    </reaction>
    <physiologicalReaction direction="left-to-right" evidence="6">
        <dbReference type="Rhea" id="RHEA:20078"/>
    </physiologicalReaction>
</comment>
<name>A0A7N2N4I0_QUELO</name>
<dbReference type="EnsemblPlants" id="QL12p008764:mrna">
    <property type="protein sequence ID" value="QL12p008764:mrna"/>
    <property type="gene ID" value="QL12p008764"/>
</dbReference>
<reference evidence="12" key="2">
    <citation type="submission" date="2021-01" db="UniProtKB">
        <authorList>
            <consortium name="EnsemblPlants"/>
        </authorList>
    </citation>
    <scope>IDENTIFICATION</scope>
</reference>
<dbReference type="GO" id="GO:0030488">
    <property type="term" value="P:tRNA methylation"/>
    <property type="evidence" value="ECO:0007669"/>
    <property type="project" value="InterPro"/>
</dbReference>
<dbReference type="CDD" id="cd18091">
    <property type="entry name" value="SpoU-like_TRM3-like"/>
    <property type="match status" value="1"/>
</dbReference>
<evidence type="ECO:0000256" key="10">
    <source>
        <dbReference type="ARBA" id="ARBA00093656"/>
    </source>
</evidence>
<evidence type="ECO:0000313" key="12">
    <source>
        <dbReference type="EnsemblPlants" id="QL12p008764:mrna"/>
    </source>
</evidence>
<keyword evidence="3" id="KW-0949">S-adenosyl-L-methionine</keyword>
<dbReference type="PANTHER" id="PTHR12029:SF11">
    <property type="entry name" value="METHYLTRANSFERASE TARBP1-RELATED"/>
    <property type="match status" value="1"/>
</dbReference>
<keyword evidence="4" id="KW-0694">RNA-binding</keyword>
<evidence type="ECO:0000256" key="5">
    <source>
        <dbReference type="ARBA" id="ARBA00022990"/>
    </source>
</evidence>
<dbReference type="FunCoup" id="A0A7N2N4I0">
    <property type="interactions" value="739"/>
</dbReference>
<evidence type="ECO:0000256" key="4">
    <source>
        <dbReference type="ARBA" id="ARBA00022884"/>
    </source>
</evidence>
<dbReference type="InParanoid" id="A0A7N2N4I0"/>
<dbReference type="GO" id="GO:0141100">
    <property type="term" value="F:tRNA (guanine(18)-2'-O)-methyltransferase activity"/>
    <property type="evidence" value="ECO:0007669"/>
    <property type="project" value="UniProtKB-EC"/>
</dbReference>
<keyword evidence="1" id="KW-0489">Methyltransferase</keyword>
<dbReference type="Pfam" id="PF00588">
    <property type="entry name" value="SpoU_methylase"/>
    <property type="match status" value="1"/>
</dbReference>
<dbReference type="EC" id="2.1.1.34" evidence="8"/>
<organism evidence="12 13">
    <name type="scientific">Quercus lobata</name>
    <name type="common">Valley oak</name>
    <dbReference type="NCBI Taxonomy" id="97700"/>
    <lineage>
        <taxon>Eukaryota</taxon>
        <taxon>Viridiplantae</taxon>
        <taxon>Streptophyta</taxon>
        <taxon>Embryophyta</taxon>
        <taxon>Tracheophyta</taxon>
        <taxon>Spermatophyta</taxon>
        <taxon>Magnoliopsida</taxon>
        <taxon>eudicotyledons</taxon>
        <taxon>Gunneridae</taxon>
        <taxon>Pentapetalae</taxon>
        <taxon>rosids</taxon>
        <taxon>fabids</taxon>
        <taxon>Fagales</taxon>
        <taxon>Fagaceae</taxon>
        <taxon>Quercus</taxon>
    </lineage>
</organism>
<keyword evidence="2" id="KW-0808">Transferase</keyword>
<evidence type="ECO:0000256" key="9">
    <source>
        <dbReference type="ARBA" id="ARBA00093636"/>
    </source>
</evidence>
<dbReference type="PANTHER" id="PTHR12029">
    <property type="entry name" value="RNA METHYLTRANSFERASE"/>
    <property type="match status" value="1"/>
</dbReference>
<dbReference type="OMA" id="GQEMAKC"/>
<dbReference type="InterPro" id="IPR044748">
    <property type="entry name" value="Trm3/TARBP1_C"/>
</dbReference>
<protein>
    <recommendedName>
        <fullName evidence="9">tRNA (guanosine(18)-2'-O)-methyltransferase TARBP1</fullName>
        <ecNumber evidence="8">2.1.1.34</ecNumber>
    </recommendedName>
    <alternativeName>
        <fullName evidence="10">TAR RNA-binding protein 1</fullName>
    </alternativeName>
</protein>
<evidence type="ECO:0000256" key="1">
    <source>
        <dbReference type="ARBA" id="ARBA00022603"/>
    </source>
</evidence>
<dbReference type="Gene3D" id="3.40.1280.10">
    <property type="match status" value="1"/>
</dbReference>
<dbReference type="InterPro" id="IPR001537">
    <property type="entry name" value="SpoU_MeTrfase"/>
</dbReference>
<dbReference type="InterPro" id="IPR029026">
    <property type="entry name" value="tRNA_m1G_MTases_N"/>
</dbReference>
<keyword evidence="5" id="KW-0007">Acetylation</keyword>
<accession>A0A7N2N4I0</accession>
<dbReference type="Proteomes" id="UP000594261">
    <property type="component" value="Chromosome 12"/>
</dbReference>
<dbReference type="SUPFAM" id="SSF75217">
    <property type="entry name" value="alpha/beta knot"/>
    <property type="match status" value="1"/>
</dbReference>
<evidence type="ECO:0000256" key="3">
    <source>
        <dbReference type="ARBA" id="ARBA00022691"/>
    </source>
</evidence>